<dbReference type="RefSeq" id="WP_062370433.1">
    <property type="nucleotide sequence ID" value="NZ_LNCD01000070.1"/>
</dbReference>
<evidence type="ECO:0000313" key="2">
    <source>
        <dbReference type="EMBL" id="KWV52657.1"/>
    </source>
</evidence>
<dbReference type="EMBL" id="LNCD01000070">
    <property type="protein sequence ID" value="KWV52657.1"/>
    <property type="molecule type" value="Genomic_DNA"/>
</dbReference>
<sequence length="237" mass="25665">MLKMLIGMAAAAVLILPASPSLACADIALVVAVDGSGSITDEEYAFQKSAIATAFRDNDVLAILRSAGNVAVSAVFWGDGEFSTQKLDWFVIHNGNGAEAFAAAIDANQRRVFGNTDIGNGMWSALDMLADSRFCAVKTIINVSGDGKETVAPKRRQTPSLYQARQRAMKMGTTVNGLVISDEEPDLPDYYETRVILGEDAFVMEIRSFADYATAIRKKLIRELSPPTEVQVAEHRQ</sequence>
<dbReference type="InterPro" id="IPR010607">
    <property type="entry name" value="DUF1194"/>
</dbReference>
<feature type="chain" id="PRO_5007178983" description="VWFA domain-containing protein" evidence="1">
    <location>
        <begin position="24"/>
        <end position="237"/>
    </location>
</feature>
<reference evidence="2 3" key="1">
    <citation type="submission" date="2015-11" db="EMBL/GenBank/DDBJ databases">
        <title>Draft Genome Sequence of the Strain BR 10423 (Rhizobium sp.) isolated from nodules of Mimosa pudica.</title>
        <authorList>
            <person name="Barauna A.C."/>
            <person name="Zilli J.E."/>
            <person name="Simoes-Araujo J.L."/>
            <person name="Reis V.M."/>
            <person name="James E.K."/>
            <person name="Reis F.B.Jr."/>
            <person name="Rouws L.F."/>
            <person name="Passos S.R."/>
            <person name="Gois S.R."/>
        </authorList>
    </citation>
    <scope>NUCLEOTIDE SEQUENCE [LARGE SCALE GENOMIC DNA]</scope>
    <source>
        <strain evidence="2 3">BR10423</strain>
    </source>
</reference>
<evidence type="ECO:0008006" key="4">
    <source>
        <dbReference type="Google" id="ProtNLM"/>
    </source>
</evidence>
<dbReference type="SUPFAM" id="SSF53300">
    <property type="entry name" value="vWA-like"/>
    <property type="match status" value="1"/>
</dbReference>
<feature type="signal peptide" evidence="1">
    <location>
        <begin position="1"/>
        <end position="23"/>
    </location>
</feature>
<protein>
    <recommendedName>
        <fullName evidence="4">VWFA domain-containing protein</fullName>
    </recommendedName>
</protein>
<dbReference type="Gene3D" id="3.40.50.410">
    <property type="entry name" value="von Willebrand factor, type A domain"/>
    <property type="match status" value="1"/>
</dbReference>
<evidence type="ECO:0000313" key="3">
    <source>
        <dbReference type="Proteomes" id="UP000068164"/>
    </source>
</evidence>
<comment type="caution">
    <text evidence="2">The sequence shown here is derived from an EMBL/GenBank/DDBJ whole genome shotgun (WGS) entry which is preliminary data.</text>
</comment>
<dbReference type="InterPro" id="IPR036465">
    <property type="entry name" value="vWFA_dom_sf"/>
</dbReference>
<dbReference type="Proteomes" id="UP000068164">
    <property type="component" value="Unassembled WGS sequence"/>
</dbReference>
<keyword evidence="3" id="KW-1185">Reference proteome</keyword>
<evidence type="ECO:0000256" key="1">
    <source>
        <dbReference type="SAM" id="SignalP"/>
    </source>
</evidence>
<dbReference type="OrthoDB" id="9792179at2"/>
<gene>
    <name evidence="2" type="ORF">AS026_03975</name>
</gene>
<organism evidence="2 3">
    <name type="scientific">Rhizobium altiplani</name>
    <dbReference type="NCBI Taxonomy" id="1864509"/>
    <lineage>
        <taxon>Bacteria</taxon>
        <taxon>Pseudomonadati</taxon>
        <taxon>Pseudomonadota</taxon>
        <taxon>Alphaproteobacteria</taxon>
        <taxon>Hyphomicrobiales</taxon>
        <taxon>Rhizobiaceae</taxon>
        <taxon>Rhizobium/Agrobacterium group</taxon>
        <taxon>Rhizobium</taxon>
    </lineage>
</organism>
<name>A0A125Q800_9HYPH</name>
<accession>A0A125Q800</accession>
<proteinExistence type="predicted"/>
<dbReference type="Pfam" id="PF06707">
    <property type="entry name" value="DUF1194"/>
    <property type="match status" value="1"/>
</dbReference>
<dbReference type="AlphaFoldDB" id="A0A125Q800"/>
<keyword evidence="1" id="KW-0732">Signal</keyword>